<comment type="similarity">
    <text evidence="2">Belongs to the GMC oxidoreductase family.</text>
</comment>
<keyword evidence="6" id="KW-0560">Oxidoreductase</keyword>
<evidence type="ECO:0000259" key="16">
    <source>
        <dbReference type="Pfam" id="PF05199"/>
    </source>
</evidence>
<dbReference type="SUPFAM" id="SSF51905">
    <property type="entry name" value="FAD/NAD(P)-binding domain"/>
    <property type="match status" value="1"/>
</dbReference>
<keyword evidence="7" id="KW-0443">Lipid metabolism</keyword>
<evidence type="ECO:0000256" key="14">
    <source>
        <dbReference type="ARBA" id="ARBA00049744"/>
    </source>
</evidence>
<keyword evidence="8" id="KW-1207">Sterol metabolism</keyword>
<dbReference type="InterPro" id="IPR036188">
    <property type="entry name" value="FAD/NAD-bd_sf"/>
</dbReference>
<dbReference type="Gene3D" id="3.50.50.60">
    <property type="entry name" value="FAD/NAD(P)-binding domain"/>
    <property type="match status" value="1"/>
</dbReference>
<keyword evidence="18" id="KW-1185">Reference proteome</keyword>
<gene>
    <name evidence="17" type="ORF">AKJ09_06739</name>
</gene>
<dbReference type="EC" id="5.3.3.1" evidence="11"/>
<evidence type="ECO:0000256" key="9">
    <source>
        <dbReference type="ARBA" id="ARBA00023221"/>
    </source>
</evidence>
<evidence type="ECO:0000256" key="7">
    <source>
        <dbReference type="ARBA" id="ARBA00023098"/>
    </source>
</evidence>
<dbReference type="GO" id="GO:0016995">
    <property type="term" value="F:cholesterol oxidase activity"/>
    <property type="evidence" value="ECO:0007669"/>
    <property type="project" value="UniProtKB-EC"/>
</dbReference>
<dbReference type="Proteomes" id="UP000064967">
    <property type="component" value="Chromosome"/>
</dbReference>
<evidence type="ECO:0000256" key="8">
    <source>
        <dbReference type="ARBA" id="ARBA00023166"/>
    </source>
</evidence>
<dbReference type="InterPro" id="IPR007867">
    <property type="entry name" value="GMC_OxRtase_C"/>
</dbReference>
<dbReference type="InterPro" id="IPR052542">
    <property type="entry name" value="Cholesterol_Oxidase"/>
</dbReference>
<evidence type="ECO:0000256" key="6">
    <source>
        <dbReference type="ARBA" id="ARBA00023002"/>
    </source>
</evidence>
<dbReference type="KEGG" id="llu:AKJ09_06739"/>
<keyword evidence="5" id="KW-0274">FAD</keyword>
<dbReference type="Pfam" id="PF13450">
    <property type="entry name" value="NAD_binding_8"/>
    <property type="match status" value="1"/>
</dbReference>
<evidence type="ECO:0000256" key="3">
    <source>
        <dbReference type="ARBA" id="ARBA00022548"/>
    </source>
</evidence>
<dbReference type="STRING" id="1391654.AKJ09_06739"/>
<dbReference type="Gene3D" id="3.30.410.10">
    <property type="entry name" value="Cholesterol Oxidase, domain 2"/>
    <property type="match status" value="1"/>
</dbReference>
<evidence type="ECO:0000256" key="1">
    <source>
        <dbReference type="ARBA" id="ARBA00001974"/>
    </source>
</evidence>
<dbReference type="GO" id="GO:0008203">
    <property type="term" value="P:cholesterol metabolic process"/>
    <property type="evidence" value="ECO:0007669"/>
    <property type="project" value="UniProtKB-KW"/>
</dbReference>
<evidence type="ECO:0000313" key="17">
    <source>
        <dbReference type="EMBL" id="AKV00076.1"/>
    </source>
</evidence>
<dbReference type="PANTHER" id="PTHR47470">
    <property type="entry name" value="CHOLESTEROL OXIDASE"/>
    <property type="match status" value="1"/>
</dbReference>
<feature type="domain" description="Glucose-methanol-choline oxidoreductase C-terminal" evidence="16">
    <location>
        <begin position="437"/>
        <end position="491"/>
    </location>
</feature>
<evidence type="ECO:0000256" key="15">
    <source>
        <dbReference type="ARBA" id="ARBA00049778"/>
    </source>
</evidence>
<evidence type="ECO:0000256" key="10">
    <source>
        <dbReference type="ARBA" id="ARBA00023235"/>
    </source>
</evidence>
<evidence type="ECO:0000256" key="4">
    <source>
        <dbReference type="ARBA" id="ARBA00022630"/>
    </source>
</evidence>
<dbReference type="GO" id="GO:0004769">
    <property type="term" value="F:steroid Delta-isomerase activity"/>
    <property type="evidence" value="ECO:0007669"/>
    <property type="project" value="UniProtKB-EC"/>
</dbReference>
<dbReference type="Pfam" id="PF05199">
    <property type="entry name" value="GMC_oxred_C"/>
    <property type="match status" value="1"/>
</dbReference>
<keyword evidence="10" id="KW-0413">Isomerase</keyword>
<evidence type="ECO:0000256" key="5">
    <source>
        <dbReference type="ARBA" id="ARBA00022827"/>
    </source>
</evidence>
<keyword evidence="3" id="KW-0153">Cholesterol metabolism</keyword>
<reference evidence="17 18" key="1">
    <citation type="submission" date="2015-08" db="EMBL/GenBank/DDBJ databases">
        <authorList>
            <person name="Babu N.S."/>
            <person name="Beckwith C.J."/>
            <person name="Beseler K.G."/>
            <person name="Brison A."/>
            <person name="Carone J.V."/>
            <person name="Caskin T.P."/>
            <person name="Diamond M."/>
            <person name="Durham M.E."/>
            <person name="Foxe J.M."/>
            <person name="Go M."/>
            <person name="Henderson B.A."/>
            <person name="Jones I.B."/>
            <person name="McGettigan J.A."/>
            <person name="Micheletti S.J."/>
            <person name="Nasrallah M.E."/>
            <person name="Ortiz D."/>
            <person name="Piller C.R."/>
            <person name="Privatt S.R."/>
            <person name="Schneider S.L."/>
            <person name="Sharp S."/>
            <person name="Smith T.C."/>
            <person name="Stanton J.D."/>
            <person name="Ullery H.E."/>
            <person name="Wilson R.J."/>
            <person name="Serrano M.G."/>
            <person name="Buck G."/>
            <person name="Lee V."/>
            <person name="Wang Y."/>
            <person name="Carvalho R."/>
            <person name="Voegtly L."/>
            <person name="Shi R."/>
            <person name="Duckworth R."/>
            <person name="Johnson A."/>
            <person name="Loviza R."/>
            <person name="Walstead R."/>
            <person name="Shah Z."/>
            <person name="Kiflezghi M."/>
            <person name="Wade K."/>
            <person name="Ball S.L."/>
            <person name="Bradley K.W."/>
            <person name="Asai D.J."/>
            <person name="Bowman C.A."/>
            <person name="Russell D.A."/>
            <person name="Pope W.H."/>
            <person name="Jacobs-Sera D."/>
            <person name="Hendrix R.W."/>
            <person name="Hatfull G.F."/>
        </authorList>
    </citation>
    <scope>NUCLEOTIDE SEQUENCE [LARGE SCALE GENOMIC DNA]</scope>
    <source>
        <strain evidence="17 18">DSM 27648</strain>
    </source>
</reference>
<protein>
    <recommendedName>
        <fullName evidence="14">Cholesterol oxidase</fullName>
        <ecNumber evidence="13">1.1.3.6</ecNumber>
        <ecNumber evidence="11">5.3.3.1</ecNumber>
    </recommendedName>
    <alternativeName>
        <fullName evidence="15">Cholesterol isomerase</fullName>
    </alternativeName>
</protein>
<name>A0A0K1Q2N7_9BACT</name>
<organism evidence="17 18">
    <name type="scientific">Labilithrix luteola</name>
    <dbReference type="NCBI Taxonomy" id="1391654"/>
    <lineage>
        <taxon>Bacteria</taxon>
        <taxon>Pseudomonadati</taxon>
        <taxon>Myxococcota</taxon>
        <taxon>Polyangia</taxon>
        <taxon>Polyangiales</taxon>
        <taxon>Labilitrichaceae</taxon>
        <taxon>Labilithrix</taxon>
    </lineage>
</organism>
<evidence type="ECO:0000256" key="11">
    <source>
        <dbReference type="ARBA" id="ARBA00038856"/>
    </source>
</evidence>
<evidence type="ECO:0000313" key="18">
    <source>
        <dbReference type="Proteomes" id="UP000064967"/>
    </source>
</evidence>
<dbReference type="EC" id="1.1.3.6" evidence="13"/>
<comment type="cofactor">
    <cofactor evidence="1">
        <name>FAD</name>
        <dbReference type="ChEBI" id="CHEBI:57692"/>
    </cofactor>
</comment>
<dbReference type="AlphaFoldDB" id="A0A0K1Q2N7"/>
<evidence type="ECO:0000256" key="13">
    <source>
        <dbReference type="ARBA" id="ARBA00049723"/>
    </source>
</evidence>
<evidence type="ECO:0000256" key="2">
    <source>
        <dbReference type="ARBA" id="ARBA00010790"/>
    </source>
</evidence>
<evidence type="ECO:0000256" key="12">
    <source>
        <dbReference type="ARBA" id="ARBA00049645"/>
    </source>
</evidence>
<proteinExistence type="inferred from homology"/>
<dbReference type="PATRIC" id="fig|1391654.3.peg.6837"/>
<accession>A0A0K1Q2N7</accession>
<keyword evidence="4" id="KW-0285">Flavoprotein</keyword>
<comment type="pathway">
    <text evidence="12">Steroid metabolism; cholesterol degradation.</text>
</comment>
<sequence length="499" mass="53836">MDVIVVGSGFGGSVCAARLAERGLRTLILERGPWWGPLQRDRAESDRRELPRGALGARKLVRNLRVARRGRRRERLYNADGLLEGHLFEHLTSVTASGVGGGSHIYTAILEQPDAAFFDAFPPEITAAEMGPYFERVREMLRPQPVPMPSEKDRVFAQAVADAGLPPSEHTDLAIAWGRDPAHPEAVVNAAGVEQRSSTFTGDVFVGCRDGSKTTLDLTYVPWALRHGAELRPLCEVLAIARGEGGGYTVRYRDHRSGQTHEESAPRLVLAAGGLNTQRLLFDARDGHGGLPGLPATLGRHFSPNADFAALLWRTTALHDSSYGPSFGALSRIHRDDGDGLRFVLGEVGLPVQELPLPGLLRNLLRRSTMLFCMGRDGSTGTLAFDGVGLTTSVGRSLDPALYDEMESALMRVAHSYHPRRTWPAFLTGGDPDGLFTVHPLGGCSMGRTAEDGFTDHLGQVFGHPGLYVADGSLYPRSPGIGPSMTIAALAERVASLMA</sequence>
<dbReference type="PANTHER" id="PTHR47470:SF1">
    <property type="entry name" value="FAD-DEPENDENT OXIDOREDUCTASE 2 FAD BINDING DOMAIN-CONTAINING PROTEIN"/>
    <property type="match status" value="1"/>
</dbReference>
<keyword evidence="9" id="KW-0753">Steroid metabolism</keyword>
<dbReference type="EMBL" id="CP012333">
    <property type="protein sequence ID" value="AKV00076.1"/>
    <property type="molecule type" value="Genomic_DNA"/>
</dbReference>